<protein>
    <submittedName>
        <fullName evidence="2">Uncharacterized protein</fullName>
    </submittedName>
</protein>
<dbReference type="EMBL" id="JABFIF010000001">
    <property type="protein sequence ID" value="NOH14855.1"/>
    <property type="molecule type" value="Genomic_DNA"/>
</dbReference>
<accession>A0A7Y3XXE9</accession>
<dbReference type="AlphaFoldDB" id="A0A7Y3XXE9"/>
<evidence type="ECO:0000313" key="3">
    <source>
        <dbReference type="Proteomes" id="UP000528432"/>
    </source>
</evidence>
<dbReference type="RefSeq" id="WP_171302606.1">
    <property type="nucleotide sequence ID" value="NZ_JABFIF010000001.1"/>
</dbReference>
<dbReference type="Proteomes" id="UP000528432">
    <property type="component" value="Unassembled WGS sequence"/>
</dbReference>
<reference evidence="2 3" key="1">
    <citation type="submission" date="2020-05" db="EMBL/GenBank/DDBJ databases">
        <title>Draft genome sequence of Clostridium cochlearium strain AGROS13 isolated from a sheep dairy farm in New Zealand.</title>
        <authorList>
            <person name="Gupta T.B."/>
            <person name="Jauregui R."/>
            <person name="Risson A.N."/>
            <person name="Brightwell G."/>
            <person name="Maclean P."/>
        </authorList>
    </citation>
    <scope>NUCLEOTIDE SEQUENCE [LARGE SCALE GENOMIC DNA]</scope>
    <source>
        <strain evidence="2 3">AGROS13</strain>
    </source>
</reference>
<feature type="region of interest" description="Disordered" evidence="1">
    <location>
        <begin position="1"/>
        <end position="43"/>
    </location>
</feature>
<feature type="compositionally biased region" description="Basic residues" evidence="1">
    <location>
        <begin position="17"/>
        <end position="32"/>
    </location>
</feature>
<organism evidence="2 3">
    <name type="scientific">Clostridium cochlearium</name>
    <dbReference type="NCBI Taxonomy" id="1494"/>
    <lineage>
        <taxon>Bacteria</taxon>
        <taxon>Bacillati</taxon>
        <taxon>Bacillota</taxon>
        <taxon>Clostridia</taxon>
        <taxon>Eubacteriales</taxon>
        <taxon>Clostridiaceae</taxon>
        <taxon>Clostridium</taxon>
    </lineage>
</organism>
<comment type="caution">
    <text evidence="2">The sequence shown here is derived from an EMBL/GenBank/DDBJ whole genome shotgun (WGS) entry which is preliminary data.</text>
</comment>
<gene>
    <name evidence="2" type="ORF">HMJ28_00370</name>
</gene>
<evidence type="ECO:0000313" key="2">
    <source>
        <dbReference type="EMBL" id="NOH14855.1"/>
    </source>
</evidence>
<feature type="compositionally biased region" description="Basic and acidic residues" evidence="1">
    <location>
        <begin position="33"/>
        <end position="43"/>
    </location>
</feature>
<evidence type="ECO:0000256" key="1">
    <source>
        <dbReference type="SAM" id="MobiDB-lite"/>
    </source>
</evidence>
<sequence length="63" mass="7495">MKVEKILKAQQPDIHKQLNKNRKQNNKKKSRRGKQEHLSFSDVMKLMKHDSYYRGKGGSIKQK</sequence>
<name>A0A7Y3XXE9_CLOCO</name>
<proteinExistence type="predicted"/>